<dbReference type="SMART" id="SM00028">
    <property type="entry name" value="TPR"/>
    <property type="match status" value="2"/>
</dbReference>
<keyword evidence="9" id="KW-1185">Reference proteome</keyword>
<dbReference type="InterPro" id="IPR051476">
    <property type="entry name" value="Bac_ResReg_Asp_Phosphatase"/>
</dbReference>
<accession>A0A1Y1YF73</accession>
<protein>
    <recommendedName>
        <fullName evidence="5">Tetratricopeptide repeat protein 29</fullName>
    </recommendedName>
</protein>
<dbReference type="PROSITE" id="PS50005">
    <property type="entry name" value="TPR"/>
    <property type="match status" value="1"/>
</dbReference>
<dbReference type="PANTHER" id="PTHR46630:SF1">
    <property type="entry name" value="TETRATRICOPEPTIDE REPEAT PROTEIN 29"/>
    <property type="match status" value="1"/>
</dbReference>
<dbReference type="InterPro" id="IPR019734">
    <property type="entry name" value="TPR_rpt"/>
</dbReference>
<name>A0A1Y1YF73_9PLEO</name>
<comment type="caution">
    <text evidence="8">The sequence shown here is derived from an EMBL/GenBank/DDBJ whole genome shotgun (WGS) entry which is preliminary data.</text>
</comment>
<dbReference type="PANTHER" id="PTHR46630">
    <property type="entry name" value="TETRATRICOPEPTIDE REPEAT PROTEIN 29"/>
    <property type="match status" value="1"/>
</dbReference>
<evidence type="ECO:0000256" key="4">
    <source>
        <dbReference type="ARBA" id="ARBA00022803"/>
    </source>
</evidence>
<dbReference type="Gene3D" id="1.25.40.10">
    <property type="entry name" value="Tetratricopeptide repeat domain"/>
    <property type="match status" value="2"/>
</dbReference>
<dbReference type="Pfam" id="PF13176">
    <property type="entry name" value="TPR_7"/>
    <property type="match status" value="2"/>
</dbReference>
<evidence type="ECO:0000256" key="1">
    <source>
        <dbReference type="ARBA" id="ARBA00004496"/>
    </source>
</evidence>
<reference evidence="8 9" key="1">
    <citation type="submission" date="2016-07" db="EMBL/GenBank/DDBJ databases">
        <title>Pervasive Adenine N6-methylation of Active Genes in Fungi.</title>
        <authorList>
            <consortium name="DOE Joint Genome Institute"/>
            <person name="Mondo S.J."/>
            <person name="Dannebaum R.O."/>
            <person name="Kuo R.C."/>
            <person name="Labutti K."/>
            <person name="Haridas S."/>
            <person name="Kuo A."/>
            <person name="Salamov A."/>
            <person name="Ahrendt S.R."/>
            <person name="Lipzen A."/>
            <person name="Sullivan W."/>
            <person name="Andreopoulos W.B."/>
            <person name="Clum A."/>
            <person name="Lindquist E."/>
            <person name="Daum C."/>
            <person name="Ramamoorthy G.K."/>
            <person name="Gryganskyi A."/>
            <person name="Culley D."/>
            <person name="Magnuson J.K."/>
            <person name="James T.Y."/>
            <person name="O'Malley M.A."/>
            <person name="Stajich J.E."/>
            <person name="Spatafora J.W."/>
            <person name="Visel A."/>
            <person name="Grigoriev I.V."/>
        </authorList>
    </citation>
    <scope>NUCLEOTIDE SEQUENCE [LARGE SCALE GENOMIC DNA]</scope>
    <source>
        <strain evidence="8 9">CBS 115471</strain>
    </source>
</reference>
<keyword evidence="7" id="KW-0175">Coiled coil</keyword>
<evidence type="ECO:0000313" key="9">
    <source>
        <dbReference type="Proteomes" id="UP000193144"/>
    </source>
</evidence>
<evidence type="ECO:0000256" key="2">
    <source>
        <dbReference type="ARBA" id="ARBA00022490"/>
    </source>
</evidence>
<organism evidence="8 9">
    <name type="scientific">Clohesyomyces aquaticus</name>
    <dbReference type="NCBI Taxonomy" id="1231657"/>
    <lineage>
        <taxon>Eukaryota</taxon>
        <taxon>Fungi</taxon>
        <taxon>Dikarya</taxon>
        <taxon>Ascomycota</taxon>
        <taxon>Pezizomycotina</taxon>
        <taxon>Dothideomycetes</taxon>
        <taxon>Pleosporomycetidae</taxon>
        <taxon>Pleosporales</taxon>
        <taxon>Lindgomycetaceae</taxon>
        <taxon>Clohesyomyces</taxon>
    </lineage>
</organism>
<evidence type="ECO:0000256" key="5">
    <source>
        <dbReference type="ARBA" id="ARBA00040665"/>
    </source>
</evidence>
<keyword evidence="3" id="KW-0677">Repeat</keyword>
<evidence type="ECO:0000256" key="3">
    <source>
        <dbReference type="ARBA" id="ARBA00022737"/>
    </source>
</evidence>
<keyword evidence="4 6" id="KW-0802">TPR repeat</keyword>
<comment type="subcellular location">
    <subcellularLocation>
        <location evidence="1">Cytoplasm</location>
    </subcellularLocation>
</comment>
<dbReference type="EMBL" id="MCFA01000259">
    <property type="protein sequence ID" value="ORX96346.1"/>
    <property type="molecule type" value="Genomic_DNA"/>
</dbReference>
<evidence type="ECO:0000313" key="8">
    <source>
        <dbReference type="EMBL" id="ORX96346.1"/>
    </source>
</evidence>
<proteinExistence type="predicted"/>
<evidence type="ECO:0000256" key="7">
    <source>
        <dbReference type="SAM" id="Coils"/>
    </source>
</evidence>
<dbReference type="InterPro" id="IPR011990">
    <property type="entry name" value="TPR-like_helical_dom_sf"/>
</dbReference>
<feature type="repeat" description="TPR" evidence="6">
    <location>
        <begin position="320"/>
        <end position="353"/>
    </location>
</feature>
<dbReference type="SUPFAM" id="SSF48452">
    <property type="entry name" value="TPR-like"/>
    <property type="match status" value="1"/>
</dbReference>
<dbReference type="Proteomes" id="UP000193144">
    <property type="component" value="Unassembled WGS sequence"/>
</dbReference>
<evidence type="ECO:0000256" key="6">
    <source>
        <dbReference type="PROSITE-ProRule" id="PRU00339"/>
    </source>
</evidence>
<gene>
    <name evidence="8" type="ORF">BCR34DRAFT_549328</name>
</gene>
<dbReference type="GO" id="GO:0005737">
    <property type="term" value="C:cytoplasm"/>
    <property type="evidence" value="ECO:0007669"/>
    <property type="project" value="UniProtKB-SubCell"/>
</dbReference>
<dbReference type="AlphaFoldDB" id="A0A1Y1YF73"/>
<keyword evidence="2" id="KW-0963">Cytoplasm</keyword>
<sequence length="892" mass="100828">MSRSENKVESEAKRHIPLTTIIEGLQAIGTALELPDGHIRTIIEIVTTTQEKHAQSLSWKEWLKAAESVTFSSQSQLKMMNIAIALAFLRASGRQNLLVSSTDLDQIWSLLKDGLHCAELAWKITRSGHGSHAIPLWSLVEDGHIRELIRLHIWLPDTGREDPDFAVQEHQQFAQSWVLAGEGTVHTFDVTSAHEGNATHAGYTVSWKATKEEEGGRAYEIHSKSSTATTTGKLVGVLPRDSALRTRNMSYHIPHGVFHRIDVEPDALHATILSFDSSYGYNIDVSVLGPISQRTYTNDRKAADFKSAEIANLIEELRNWEVLHDIGVGHSNRGEWEEALRSYRTALHICENNNWLDRARYGHVTLGRIGKVYRKLGRNREACECLEQTILNTPQSRFRVDCAGELAIVYRHMDRLEDSKRAAEEQYRGAKQLNLEHFACRAIGNMGMVNYQLYLLNKDEVLLSSAISQLNERVERAQRIGNVVLEAIGCSRLSLCYFAKGDLDKAVEMALKNYDLTCMEPDTTKIGFAKAFLGRALLFAGRKDEALAVFNQPGGCSPIIALCNEISSEHRQYIVEMINAGADLKLRDEQGYSALECTVYNGDDATTEIIEQGLRAQILREGGNDEEQLTQLRYEATLRKGYRHIIQDKLRPVLLRASKDSTEATLQILRQTYAMTLADDVEKQNTFDSLKYIGYADFLRSGRLPRSNDGYAQEFATGKETDQNPFLIFMSYRVIAKSSGVLAAGFSPDDAEHTLYNRMLRVIQGFLDLHREVDRNQVGVWVDFACVDQDDMRRGIAALPMNLAQCNVMISLVDGQYYERSWCCVEVLMIQTLRKAYGIHLWYEHVMDAESGEEYLRTGPWDLDINMDQKQVAHESDRPKLLFLARQMKLLG</sequence>
<dbReference type="OrthoDB" id="423576at2759"/>
<feature type="coiled-coil region" evidence="7">
    <location>
        <begin position="406"/>
        <end position="433"/>
    </location>
</feature>